<evidence type="ECO:0000259" key="8">
    <source>
        <dbReference type="PROSITE" id="PS50192"/>
    </source>
</evidence>
<organism evidence="10 11">
    <name type="scientific">Labrys monachus</name>
    <dbReference type="NCBI Taxonomy" id="217067"/>
    <lineage>
        <taxon>Bacteria</taxon>
        <taxon>Pseudomonadati</taxon>
        <taxon>Pseudomonadota</taxon>
        <taxon>Alphaproteobacteria</taxon>
        <taxon>Hyphomicrobiales</taxon>
        <taxon>Xanthobacteraceae</taxon>
        <taxon>Labrys</taxon>
    </lineage>
</organism>
<feature type="domain" description="Methyl-accepting transducer" evidence="7">
    <location>
        <begin position="309"/>
        <end position="538"/>
    </location>
</feature>
<evidence type="ECO:0000256" key="3">
    <source>
        <dbReference type="ARBA" id="ARBA00023224"/>
    </source>
</evidence>
<dbReference type="PANTHER" id="PTHR32089:SF112">
    <property type="entry name" value="LYSOZYME-LIKE PROTEIN-RELATED"/>
    <property type="match status" value="1"/>
</dbReference>
<dbReference type="PANTHER" id="PTHR32089">
    <property type="entry name" value="METHYL-ACCEPTING CHEMOTAXIS PROTEIN MCPB"/>
    <property type="match status" value="1"/>
</dbReference>
<dbReference type="PROSITE" id="PS50111">
    <property type="entry name" value="CHEMOTAXIS_TRANSDUC_2"/>
    <property type="match status" value="1"/>
</dbReference>
<dbReference type="RefSeq" id="WP_307421536.1">
    <property type="nucleotide sequence ID" value="NZ_JAUSVK010000001.1"/>
</dbReference>
<dbReference type="PRINTS" id="PR00260">
    <property type="entry name" value="CHEMTRNSDUCR"/>
</dbReference>
<dbReference type="PROSITE" id="PS50192">
    <property type="entry name" value="T_SNARE"/>
    <property type="match status" value="1"/>
</dbReference>
<dbReference type="EMBL" id="JAUSVK010000001">
    <property type="protein sequence ID" value="MDQ0390355.1"/>
    <property type="molecule type" value="Genomic_DNA"/>
</dbReference>
<dbReference type="Gene3D" id="1.10.287.950">
    <property type="entry name" value="Methyl-accepting chemotaxis protein"/>
    <property type="match status" value="1"/>
</dbReference>
<protein>
    <submittedName>
        <fullName evidence="10">Methyl-accepting chemotaxis protein</fullName>
    </submittedName>
</protein>
<sequence>MSFKNLPLAWKVISLLLLLGVVSLGGGYYATSTTVKVDEAYSNVIEHDAMALIQLARANRFVVAYDDAIYENIVATTDEANRRAVQHQAEAIKGFEENVGEAVRLQPQFADRIRDISNDVKKAQQSACAETIRIANGDLTMEGVKKAGDLMDRDCSPALDAARDKLTAFNTVLMDQIKKTNAAASASTATSFWVTLGGISAALVTVIGLAVFLTNTGIVRPIQAAMGVMASLGRGELNVEVTGAERRDEVGHIAKSIEVLRGQLQVAEKARQEQAAREGAERQQLARREKLAGDFVARMQALAAGFAQSSGEVADSAKGLSATAEETSRQAQAVAAAAEEAATNVQTVAASSEEMATSVREINGQVGHSARVADTAFNEAEASNGRIAALATAASTIGDVINLIKGIADQTNLLALNATIEAARAGEAGKGFAVVAAEVKQLADQTAKATGEIGTKVGEIQAATDGTVKSMTEIVRVIGEMKEVASAIAGAVEQQGAATAEIARNCQQAATGTHQVTQNISGVGQAAEMTGAASTQLMTLSTGLSSQAADLRKVVETFVKDFAAA</sequence>
<evidence type="ECO:0000313" key="10">
    <source>
        <dbReference type="EMBL" id="MDQ0390355.1"/>
    </source>
</evidence>
<dbReference type="InterPro" id="IPR004090">
    <property type="entry name" value="Chemotax_Me-accpt_rcpt"/>
</dbReference>
<dbReference type="InterPro" id="IPR003660">
    <property type="entry name" value="HAMP_dom"/>
</dbReference>
<comment type="similarity">
    <text evidence="4">Belongs to the methyl-accepting chemotaxis (MCP) protein family.</text>
</comment>
<dbReference type="Pfam" id="PF00015">
    <property type="entry name" value="MCPsignal"/>
    <property type="match status" value="1"/>
</dbReference>
<keyword evidence="3 5" id="KW-0807">Transducer</keyword>
<dbReference type="PROSITE" id="PS50885">
    <property type="entry name" value="HAMP"/>
    <property type="match status" value="1"/>
</dbReference>
<gene>
    <name evidence="10" type="ORF">J3R73_000147</name>
</gene>
<evidence type="ECO:0000256" key="1">
    <source>
        <dbReference type="ARBA" id="ARBA00004429"/>
    </source>
</evidence>
<evidence type="ECO:0000313" key="11">
    <source>
        <dbReference type="Proteomes" id="UP001237448"/>
    </source>
</evidence>
<keyword evidence="11" id="KW-1185">Reference proteome</keyword>
<proteinExistence type="inferred from homology"/>
<feature type="transmembrane region" description="Helical" evidence="6">
    <location>
        <begin position="192"/>
        <end position="213"/>
    </location>
</feature>
<dbReference type="Pfam" id="PF00672">
    <property type="entry name" value="HAMP"/>
    <property type="match status" value="1"/>
</dbReference>
<evidence type="ECO:0000256" key="2">
    <source>
        <dbReference type="ARBA" id="ARBA00022519"/>
    </source>
</evidence>
<keyword evidence="2" id="KW-0997">Cell inner membrane</keyword>
<dbReference type="SUPFAM" id="SSF58104">
    <property type="entry name" value="Methyl-accepting chemotaxis protein (MCP) signaling domain"/>
    <property type="match status" value="1"/>
</dbReference>
<keyword evidence="2" id="KW-1003">Cell membrane</keyword>
<dbReference type="SMART" id="SM00283">
    <property type="entry name" value="MA"/>
    <property type="match status" value="1"/>
</dbReference>
<comment type="subcellular location">
    <subcellularLocation>
        <location evidence="1">Cell inner membrane</location>
        <topology evidence="1">Multi-pass membrane protein</topology>
    </subcellularLocation>
</comment>
<keyword evidence="6" id="KW-1133">Transmembrane helix</keyword>
<dbReference type="InterPro" id="IPR000727">
    <property type="entry name" value="T_SNARE_dom"/>
</dbReference>
<dbReference type="Gene3D" id="1.10.8.500">
    <property type="entry name" value="HAMP domain in histidine kinase"/>
    <property type="match status" value="1"/>
</dbReference>
<feature type="domain" description="T-SNARE coiled-coil homology" evidence="8">
    <location>
        <begin position="461"/>
        <end position="523"/>
    </location>
</feature>
<name>A0ABU0F6W7_9HYPH</name>
<dbReference type="CDD" id="cd06225">
    <property type="entry name" value="HAMP"/>
    <property type="match status" value="1"/>
</dbReference>
<dbReference type="SMART" id="SM00304">
    <property type="entry name" value="HAMP"/>
    <property type="match status" value="1"/>
</dbReference>
<accession>A0ABU0F6W7</accession>
<keyword evidence="6" id="KW-0472">Membrane</keyword>
<evidence type="ECO:0000256" key="4">
    <source>
        <dbReference type="ARBA" id="ARBA00029447"/>
    </source>
</evidence>
<evidence type="ECO:0000256" key="5">
    <source>
        <dbReference type="PROSITE-ProRule" id="PRU00284"/>
    </source>
</evidence>
<comment type="caution">
    <text evidence="10">The sequence shown here is derived from an EMBL/GenBank/DDBJ whole genome shotgun (WGS) entry which is preliminary data.</text>
</comment>
<evidence type="ECO:0000259" key="7">
    <source>
        <dbReference type="PROSITE" id="PS50111"/>
    </source>
</evidence>
<evidence type="ECO:0000259" key="9">
    <source>
        <dbReference type="PROSITE" id="PS50885"/>
    </source>
</evidence>
<feature type="domain" description="HAMP" evidence="9">
    <location>
        <begin position="216"/>
        <end position="269"/>
    </location>
</feature>
<reference evidence="10 11" key="1">
    <citation type="submission" date="2023-07" db="EMBL/GenBank/DDBJ databases">
        <title>Genomic Encyclopedia of Type Strains, Phase IV (KMG-IV): sequencing the most valuable type-strain genomes for metagenomic binning, comparative biology and taxonomic classification.</title>
        <authorList>
            <person name="Goeker M."/>
        </authorList>
    </citation>
    <scope>NUCLEOTIDE SEQUENCE [LARGE SCALE GENOMIC DNA]</scope>
    <source>
        <strain evidence="10 11">DSM 5896</strain>
    </source>
</reference>
<keyword evidence="6" id="KW-0812">Transmembrane</keyword>
<dbReference type="InterPro" id="IPR004089">
    <property type="entry name" value="MCPsignal_dom"/>
</dbReference>
<evidence type="ECO:0000256" key="6">
    <source>
        <dbReference type="SAM" id="Phobius"/>
    </source>
</evidence>
<dbReference type="Proteomes" id="UP001237448">
    <property type="component" value="Unassembled WGS sequence"/>
</dbReference>